<keyword evidence="1" id="KW-0812">Transmembrane</keyword>
<evidence type="ECO:0000313" key="2">
    <source>
        <dbReference type="EMBL" id="THH10380.1"/>
    </source>
</evidence>
<dbReference type="AlphaFoldDB" id="A0A4S4LKA8"/>
<dbReference type="InterPro" id="IPR011059">
    <property type="entry name" value="Metal-dep_hydrolase_composite"/>
</dbReference>
<evidence type="ECO:0000256" key="1">
    <source>
        <dbReference type="SAM" id="Phobius"/>
    </source>
</evidence>
<dbReference type="InterPro" id="IPR032466">
    <property type="entry name" value="Metal_Hydrolase"/>
</dbReference>
<dbReference type="GO" id="GO:0016810">
    <property type="term" value="F:hydrolase activity, acting on carbon-nitrogen (but not peptide) bonds"/>
    <property type="evidence" value="ECO:0007669"/>
    <property type="project" value="InterPro"/>
</dbReference>
<dbReference type="Proteomes" id="UP000308199">
    <property type="component" value="Unassembled WGS sequence"/>
</dbReference>
<evidence type="ECO:0008006" key="4">
    <source>
        <dbReference type="Google" id="ProtNLM"/>
    </source>
</evidence>
<organism evidence="2 3">
    <name type="scientific">Phellinidium pouzarii</name>
    <dbReference type="NCBI Taxonomy" id="167371"/>
    <lineage>
        <taxon>Eukaryota</taxon>
        <taxon>Fungi</taxon>
        <taxon>Dikarya</taxon>
        <taxon>Basidiomycota</taxon>
        <taxon>Agaricomycotina</taxon>
        <taxon>Agaricomycetes</taxon>
        <taxon>Hymenochaetales</taxon>
        <taxon>Hymenochaetaceae</taxon>
        <taxon>Phellinidium</taxon>
    </lineage>
</organism>
<comment type="caution">
    <text evidence="2">The sequence shown here is derived from an EMBL/GenBank/DDBJ whole genome shotgun (WGS) entry which is preliminary data.</text>
</comment>
<evidence type="ECO:0000313" key="3">
    <source>
        <dbReference type="Proteomes" id="UP000308199"/>
    </source>
</evidence>
<reference evidence="2 3" key="1">
    <citation type="submission" date="2019-02" db="EMBL/GenBank/DDBJ databases">
        <title>Genome sequencing of the rare red list fungi Phellinidium pouzarii.</title>
        <authorList>
            <person name="Buettner E."/>
            <person name="Kellner H."/>
        </authorList>
    </citation>
    <scope>NUCLEOTIDE SEQUENCE [LARGE SCALE GENOMIC DNA]</scope>
    <source>
        <strain evidence="2 3">DSM 108285</strain>
    </source>
</reference>
<dbReference type="OrthoDB" id="10258955at2759"/>
<gene>
    <name evidence="2" type="ORF">EW145_g1372</name>
</gene>
<keyword evidence="1" id="KW-0472">Membrane</keyword>
<feature type="transmembrane region" description="Helical" evidence="1">
    <location>
        <begin position="20"/>
        <end position="41"/>
    </location>
</feature>
<keyword evidence="3" id="KW-1185">Reference proteome</keyword>
<protein>
    <recommendedName>
        <fullName evidence="4">Amidohydrolase-related domain-containing protein</fullName>
    </recommendedName>
</protein>
<dbReference type="InterPro" id="IPR051781">
    <property type="entry name" value="Metallo-dep_Hydrolase"/>
</dbReference>
<dbReference type="PANTHER" id="PTHR43135">
    <property type="entry name" value="ALPHA-D-RIBOSE 1-METHYLPHOSPHONATE 5-TRIPHOSPHATE DIPHOSPHATASE"/>
    <property type="match status" value="1"/>
</dbReference>
<sequence>MDASSHHAAAAKPRYRRRVVLGLIAASFTLYLLCGNSLLLASPRTASSHVYYAPEVIARCRALDVKPGPPADFLRRKKSDRFVPGTGPTLIENATIWTGNDEGTEVFTGDVLLDRGLIKWIGKDSSPWKNSGVTDIALMDAKGAWLTPGIIDLHSHIAVSPAPQLSGAEDDNSLKGTSGSALPWLRSVDGMNTHDESIGLAVAGGLTTSLILPGSANAIGGQAYAIKLRPTVERTPTAMLLEPPFGLNGSDIDYSKIPRWRHMKTGQATFPEELQWEALIDVLRGKVKVQTHCYEAVDLDNFVRLSNEFQFSVAAFHHAHETYLVPDVLKKAYGDVPPASAMFASFSRYKREAYRHSEFAPRILHDAGLKVVMKSDHSAIVSRYLLHEAQQAHYYGLPSNIALRSVISTPADVMGYDHRIGYIRAGYDAGELRDETCRMRCDELTMPVDIVLWDSHPLQLGATPMQVFIDGIAQLESPYVVEKSPSLQSIPETPNFDKETKETINHEGLPPLTSQQIITDAIVAFTNVSNIWLRDHDVRQIKELGFAGDSPGVVVVESGEIICAGSAAACALHLTSADVTTFDLRGGSISPGLVSCGTYLGLQEISMEKSTVDGVVYDGFSEKMPKILGGEDAVIRAADGLMFATRNMLLAYRAGVTSGITAPASEGFFSGLSAHFSTGATHRLGRGAVIQDVTALHFAIGVSGQPSVSTQIATLRRLLVQKQKGDMGFWLNKVLKGEMPIVIDVHSADQIATLLLLKQEIEDISGNALKMTFVGASEAHLLAEEIGNANVGVILNPVRPFPATWESRRILPGPPLSEESALVRLLENNVTVGFGVMGGGLPSSITQWAARNTRFDVSWAYIEAGGRISRSEAIALASTNVERLLGVDSKTALLGDLVATEGGDLLDIESKVVGVISPRRAQVDLL</sequence>
<keyword evidence="1" id="KW-1133">Transmembrane helix</keyword>
<dbReference type="PANTHER" id="PTHR43135:SF3">
    <property type="entry name" value="ALPHA-D-RIBOSE 1-METHYLPHOSPHONATE 5-TRIPHOSPHATE DIPHOSPHATASE"/>
    <property type="match status" value="1"/>
</dbReference>
<dbReference type="EMBL" id="SGPK01000037">
    <property type="protein sequence ID" value="THH10380.1"/>
    <property type="molecule type" value="Genomic_DNA"/>
</dbReference>
<dbReference type="SUPFAM" id="SSF51338">
    <property type="entry name" value="Composite domain of metallo-dependent hydrolases"/>
    <property type="match status" value="1"/>
</dbReference>
<dbReference type="Gene3D" id="3.20.20.140">
    <property type="entry name" value="Metal-dependent hydrolases"/>
    <property type="match status" value="3"/>
</dbReference>
<accession>A0A4S4LKA8</accession>
<proteinExistence type="predicted"/>
<dbReference type="SUPFAM" id="SSF51556">
    <property type="entry name" value="Metallo-dependent hydrolases"/>
    <property type="match status" value="1"/>
</dbReference>
<name>A0A4S4LKA8_9AGAM</name>